<evidence type="ECO:0000313" key="2">
    <source>
        <dbReference type="Proteomes" id="UP000886786"/>
    </source>
</evidence>
<accession>A0A9D0ZRR7</accession>
<protein>
    <submittedName>
        <fullName evidence="1">Uncharacterized protein</fullName>
    </submittedName>
</protein>
<comment type="caution">
    <text evidence="1">The sequence shown here is derived from an EMBL/GenBank/DDBJ whole genome shotgun (WGS) entry which is preliminary data.</text>
</comment>
<reference evidence="1" key="1">
    <citation type="submission" date="2020-10" db="EMBL/GenBank/DDBJ databases">
        <authorList>
            <person name="Gilroy R."/>
        </authorList>
    </citation>
    <scope>NUCLEOTIDE SEQUENCE</scope>
    <source>
        <strain evidence="1">CHK147-3167</strain>
    </source>
</reference>
<dbReference type="AlphaFoldDB" id="A0A9D0ZRR7"/>
<reference evidence="1" key="2">
    <citation type="journal article" date="2021" name="PeerJ">
        <title>Extensive microbial diversity within the chicken gut microbiome revealed by metagenomics and culture.</title>
        <authorList>
            <person name="Gilroy R."/>
            <person name="Ravi A."/>
            <person name="Getino M."/>
            <person name="Pursley I."/>
            <person name="Horton D.L."/>
            <person name="Alikhan N.F."/>
            <person name="Baker D."/>
            <person name="Gharbi K."/>
            <person name="Hall N."/>
            <person name="Watson M."/>
            <person name="Adriaenssens E.M."/>
            <person name="Foster-Nyarko E."/>
            <person name="Jarju S."/>
            <person name="Secka A."/>
            <person name="Antonio M."/>
            <person name="Oren A."/>
            <person name="Chaudhuri R.R."/>
            <person name="La Ragione R."/>
            <person name="Hildebrand F."/>
            <person name="Pallen M.J."/>
        </authorList>
    </citation>
    <scope>NUCLEOTIDE SEQUENCE</scope>
    <source>
        <strain evidence="1">CHK147-3167</strain>
    </source>
</reference>
<dbReference type="Proteomes" id="UP000886786">
    <property type="component" value="Unassembled WGS sequence"/>
</dbReference>
<dbReference type="EMBL" id="DVFV01000105">
    <property type="protein sequence ID" value="HIQ91206.1"/>
    <property type="molecule type" value="Genomic_DNA"/>
</dbReference>
<gene>
    <name evidence="1" type="ORF">IAB27_06265</name>
</gene>
<name>A0A9D0ZRR7_9FIRM</name>
<organism evidence="1 2">
    <name type="scientific">Candidatus Coprosoma intestinipullorum</name>
    <dbReference type="NCBI Taxonomy" id="2840752"/>
    <lineage>
        <taxon>Bacteria</taxon>
        <taxon>Bacillati</taxon>
        <taxon>Bacillota</taxon>
        <taxon>Bacillota incertae sedis</taxon>
        <taxon>Candidatus Coprosoma</taxon>
    </lineage>
</organism>
<sequence>MTAGQNELRYLRYYYGDDLRDEGILSKALDKVSDVLDKITLLEWTGHFDEAWKLIKELDFDEDKFWSLKKFNFELEKTIDIRVLNKKYSFLDKVLNVITADIDFQQKLISLDDRELNLFKKLMNDVPDKYFLSFAECFLDNMGESPFKDSMVRYDLLNQSLPDNLSDAEREALIFLYNSRVSFDVQSYEELGFLNLPEFWMEKLNQANDLDEIKEVLLSRCGFDLKSACLLIKTYDIKDVNVPSSVLETYNYILKVIESESVSELKELGFEDKGFKNYYLFERRLKEAFLENINQSLEFNGDSFKLLVTVLGAYGKDREIDDYKDLWTRAKISPLMSCSLVSDDNLALAPVKTVILGFKEMNRNLLNMKEQDLNSGVSENDLNQASRIPGNFQSSSSLIDETRSDYNELVFERYDDFKVVMPDYVLWFRDNKKGYEMALKAASDFDIPLIEIDPYKLGEKWSLEISRMVERLNDSNFESLALEIITKFLNNRNGLSLHREVLDEFFSDERFEEIVRDLYEVCPDYLMEILNKEISKMKKCFINQNNLDDAGLLNKVINYQGFKK</sequence>
<proteinExistence type="predicted"/>
<evidence type="ECO:0000313" key="1">
    <source>
        <dbReference type="EMBL" id="HIQ91206.1"/>
    </source>
</evidence>